<organism evidence="1 2">
    <name type="scientific">Bacillus phage Pascal</name>
    <dbReference type="NCBI Taxonomy" id="1540092"/>
    <lineage>
        <taxon>Viruses</taxon>
        <taxon>Duplodnaviria</taxon>
        <taxon>Heunggongvirae</taxon>
        <taxon>Uroviricota</taxon>
        <taxon>Caudoviricetes</taxon>
        <taxon>Pagevirus</taxon>
        <taxon>Pagevirus pascal</taxon>
    </lineage>
</organism>
<gene>
    <name evidence="1" type="ORF">CPT_Pascal42</name>
</gene>
<dbReference type="OrthoDB" id="11206at10239"/>
<keyword evidence="2" id="KW-1185">Reference proteome</keyword>
<evidence type="ECO:0000313" key="2">
    <source>
        <dbReference type="Proteomes" id="UP000030208"/>
    </source>
</evidence>
<proteinExistence type="predicted"/>
<protein>
    <submittedName>
        <fullName evidence="1">Transcriptional regulator</fullName>
    </submittedName>
</protein>
<sequence>MILNKTEKKAARATVSNLMNLACERCVTPKACDSCPIRATMQSMYGLVEGDVNWKKNAVGITAQKYRKLRHRNFNDSEIVQMFDITPKELLDFKRKEKLISSRFENDDDIREIRRLRNVEKWTYSAIAKKYGCSSMTASEIARGVRFSEVE</sequence>
<evidence type="ECO:0000313" key="1">
    <source>
        <dbReference type="EMBL" id="AIW03677.1"/>
    </source>
</evidence>
<dbReference type="Proteomes" id="UP000030208">
    <property type="component" value="Segment"/>
</dbReference>
<dbReference type="EMBL" id="KM236247">
    <property type="protein sequence ID" value="AIW03677.1"/>
    <property type="molecule type" value="Genomic_DNA"/>
</dbReference>
<accession>A0A0A0RNS5</accession>
<name>A0A0A0RNS5_9CAUD</name>
<dbReference type="RefSeq" id="YP_009151510.1">
    <property type="nucleotide sequence ID" value="NC_027372.1"/>
</dbReference>
<reference evidence="1 2" key="1">
    <citation type="journal article" date="2015" name="Genome Announc.">
        <title>Complete Genome of Bacillus megaterium Podophage Pascal.</title>
        <authorList>
            <person name="Snowden J.D."/>
            <person name="Vega Gonzalez A.E."/>
            <person name="Maroun J.W."/>
            <person name="Hernandez A.C."/>
            <person name="Kuty Everett G.F."/>
        </authorList>
    </citation>
    <scope>NUCLEOTIDE SEQUENCE [LARGE SCALE GENOMIC DNA]</scope>
</reference>
<dbReference type="GeneID" id="24607721"/>
<dbReference type="KEGG" id="vg:24607721"/>